<dbReference type="EMBL" id="CP060028">
    <property type="protein sequence ID" value="QND79586.1"/>
    <property type="molecule type" value="Genomic_DNA"/>
</dbReference>
<dbReference type="Pfam" id="PF12833">
    <property type="entry name" value="HTH_18"/>
    <property type="match status" value="1"/>
</dbReference>
<dbReference type="PROSITE" id="PS01124">
    <property type="entry name" value="HTH_ARAC_FAMILY_2"/>
    <property type="match status" value="1"/>
</dbReference>
<evidence type="ECO:0000259" key="3">
    <source>
        <dbReference type="PROSITE" id="PS01124"/>
    </source>
</evidence>
<sequence length="80" mass="9009">MHVTHAIPQINEIAPVTLAMVQEDMTAAAACHAAGFESTPQFNREFQRHFGMTPAEEVRRMRDGYVLRQRPPNSAYVSSH</sequence>
<dbReference type="Gene3D" id="1.10.10.60">
    <property type="entry name" value="Homeodomain-like"/>
    <property type="match status" value="1"/>
</dbReference>
<accession>A0ABX6R9A5</accession>
<organism evidence="4 5">
    <name type="scientific">Pseudoxanthomonas mexicana</name>
    <dbReference type="NCBI Taxonomy" id="128785"/>
    <lineage>
        <taxon>Bacteria</taxon>
        <taxon>Pseudomonadati</taxon>
        <taxon>Pseudomonadota</taxon>
        <taxon>Gammaproteobacteria</taxon>
        <taxon>Lysobacterales</taxon>
        <taxon>Lysobacteraceae</taxon>
        <taxon>Pseudoxanthomonas</taxon>
    </lineage>
</organism>
<dbReference type="InterPro" id="IPR018060">
    <property type="entry name" value="HTH_AraC"/>
</dbReference>
<name>A0ABX6R9A5_PSEMX</name>
<keyword evidence="1" id="KW-0805">Transcription regulation</keyword>
<evidence type="ECO:0000313" key="4">
    <source>
        <dbReference type="EMBL" id="QND79586.1"/>
    </source>
</evidence>
<feature type="domain" description="HTH araC/xylS-type" evidence="3">
    <location>
        <begin position="20"/>
        <end position="60"/>
    </location>
</feature>
<gene>
    <name evidence="4" type="ORF">H4W19_14730</name>
</gene>
<evidence type="ECO:0000313" key="5">
    <source>
        <dbReference type="Proteomes" id="UP000515506"/>
    </source>
</evidence>
<keyword evidence="2" id="KW-0804">Transcription</keyword>
<keyword evidence="5" id="KW-1185">Reference proteome</keyword>
<protein>
    <submittedName>
        <fullName evidence="4">Helix-turn-helix transcriptional regulator</fullName>
    </submittedName>
</protein>
<dbReference type="RefSeq" id="WP_185894915.1">
    <property type="nucleotide sequence ID" value="NZ_CP060028.1"/>
</dbReference>
<dbReference type="Proteomes" id="UP000515506">
    <property type="component" value="Chromosome"/>
</dbReference>
<dbReference type="SUPFAM" id="SSF46689">
    <property type="entry name" value="Homeodomain-like"/>
    <property type="match status" value="1"/>
</dbReference>
<proteinExistence type="predicted"/>
<dbReference type="InterPro" id="IPR009057">
    <property type="entry name" value="Homeodomain-like_sf"/>
</dbReference>
<evidence type="ECO:0000256" key="1">
    <source>
        <dbReference type="ARBA" id="ARBA00023015"/>
    </source>
</evidence>
<evidence type="ECO:0000256" key="2">
    <source>
        <dbReference type="ARBA" id="ARBA00023163"/>
    </source>
</evidence>
<reference evidence="4 5" key="1">
    <citation type="submission" date="2020-08" db="EMBL/GenBank/DDBJ databases">
        <title>Streptomycin resistant and MDR strain, P. mexicana.</title>
        <authorList>
            <person name="Ganesh-kumar S."/>
            <person name="Zhe T."/>
            <person name="Yu Z."/>
            <person name="Min Y."/>
        </authorList>
    </citation>
    <scope>NUCLEOTIDE SEQUENCE [LARGE SCALE GENOMIC DNA]</scope>
    <source>
        <strain evidence="4 5">GTZY</strain>
    </source>
</reference>